<proteinExistence type="predicted"/>
<dbReference type="RefSeq" id="WP_103046127.1">
    <property type="nucleotide sequence ID" value="NZ_BAABBP010000002.1"/>
</dbReference>
<accession>A0ABP7QKI9</accession>
<evidence type="ECO:0000313" key="2">
    <source>
        <dbReference type="Proteomes" id="UP001501627"/>
    </source>
</evidence>
<sequence>MINRKFFFDHCRETLFTGRLRQAQVDGLDTLLDAWEQSWAMADDRWLAYALGTAFHETAFTMQPIRERGGRDYFFRMYDPQSPQPNRAAMARRMGAHPGDGVVFYGRGYVQLTWRTNYDRIGRLLGLDLTSSPAAADRAMQPQVAATILLKGMEQGLFTGKKLSDYFDGNKEDWKSARRIVNGLDCAEMIAVYARKFYACISYTVGP</sequence>
<dbReference type="InterPro" id="IPR023346">
    <property type="entry name" value="Lysozyme-like_dom_sf"/>
</dbReference>
<comment type="caution">
    <text evidence="1">The sequence shown here is derived from an EMBL/GenBank/DDBJ whole genome shotgun (WGS) entry which is preliminary data.</text>
</comment>
<dbReference type="Proteomes" id="UP001501627">
    <property type="component" value="Unassembled WGS sequence"/>
</dbReference>
<dbReference type="SUPFAM" id="SSF53955">
    <property type="entry name" value="Lysozyme-like"/>
    <property type="match status" value="1"/>
</dbReference>
<dbReference type="Gene3D" id="1.10.530.10">
    <property type="match status" value="1"/>
</dbReference>
<evidence type="ECO:0000313" key="1">
    <source>
        <dbReference type="EMBL" id="GAA3983670.1"/>
    </source>
</evidence>
<gene>
    <name evidence="1" type="ORF">GCM10022279_03830</name>
</gene>
<name>A0ABP7QKI9_9BURK</name>
<reference evidence="2" key="1">
    <citation type="journal article" date="2019" name="Int. J. Syst. Evol. Microbiol.">
        <title>The Global Catalogue of Microorganisms (GCM) 10K type strain sequencing project: providing services to taxonomists for standard genome sequencing and annotation.</title>
        <authorList>
            <consortium name="The Broad Institute Genomics Platform"/>
            <consortium name="The Broad Institute Genome Sequencing Center for Infectious Disease"/>
            <person name="Wu L."/>
            <person name="Ma J."/>
        </authorList>
    </citation>
    <scope>NUCLEOTIDE SEQUENCE [LARGE SCALE GENOMIC DNA]</scope>
    <source>
        <strain evidence="2">JCM 17561</strain>
    </source>
</reference>
<keyword evidence="2" id="KW-1185">Reference proteome</keyword>
<protein>
    <submittedName>
        <fullName evidence="1">Chitinase</fullName>
    </submittedName>
</protein>
<dbReference type="EMBL" id="BAABBP010000002">
    <property type="protein sequence ID" value="GAA3983670.1"/>
    <property type="molecule type" value="Genomic_DNA"/>
</dbReference>
<organism evidence="1 2">
    <name type="scientific">Comamonas faecalis</name>
    <dbReference type="NCBI Taxonomy" id="1387849"/>
    <lineage>
        <taxon>Bacteria</taxon>
        <taxon>Pseudomonadati</taxon>
        <taxon>Pseudomonadota</taxon>
        <taxon>Betaproteobacteria</taxon>
        <taxon>Burkholderiales</taxon>
        <taxon>Comamonadaceae</taxon>
        <taxon>Comamonas</taxon>
    </lineage>
</organism>